<evidence type="ECO:0000256" key="1">
    <source>
        <dbReference type="SAM" id="MobiDB-lite"/>
    </source>
</evidence>
<proteinExistence type="predicted"/>
<name>A0ABS2DBF6_9SPHN</name>
<keyword evidence="3" id="KW-1185">Reference proteome</keyword>
<sequence length="72" mass="8022">METVQRSSIMLRSANEVWSTDIPRKPNYDFERREREKAKTADAAKKAQAKADKRAGGQVAADPDQSGDAQDQ</sequence>
<dbReference type="Proteomes" id="UP000763641">
    <property type="component" value="Unassembled WGS sequence"/>
</dbReference>
<feature type="compositionally biased region" description="Basic and acidic residues" evidence="1">
    <location>
        <begin position="22"/>
        <end position="55"/>
    </location>
</feature>
<feature type="region of interest" description="Disordered" evidence="1">
    <location>
        <begin position="21"/>
        <end position="72"/>
    </location>
</feature>
<organism evidence="2 3">
    <name type="scientific">Sphingomonas longa</name>
    <dbReference type="NCBI Taxonomy" id="2778730"/>
    <lineage>
        <taxon>Bacteria</taxon>
        <taxon>Pseudomonadati</taxon>
        <taxon>Pseudomonadota</taxon>
        <taxon>Alphaproteobacteria</taxon>
        <taxon>Sphingomonadales</taxon>
        <taxon>Sphingomonadaceae</taxon>
        <taxon>Sphingomonas</taxon>
    </lineage>
</organism>
<evidence type="ECO:0000313" key="3">
    <source>
        <dbReference type="Proteomes" id="UP000763641"/>
    </source>
</evidence>
<comment type="caution">
    <text evidence="2">The sequence shown here is derived from an EMBL/GenBank/DDBJ whole genome shotgun (WGS) entry which is preliminary data.</text>
</comment>
<accession>A0ABS2DBF6</accession>
<protein>
    <submittedName>
        <fullName evidence="2">Uncharacterized protein</fullName>
    </submittedName>
</protein>
<gene>
    <name evidence="2" type="ORF">ILT43_17955</name>
</gene>
<evidence type="ECO:0000313" key="2">
    <source>
        <dbReference type="EMBL" id="MBM6578272.1"/>
    </source>
</evidence>
<reference evidence="2 3" key="1">
    <citation type="submission" date="2020-12" db="EMBL/GenBank/DDBJ databases">
        <title>Sphingomonas sp.</title>
        <authorList>
            <person name="Kim M.K."/>
        </authorList>
    </citation>
    <scope>NUCLEOTIDE SEQUENCE [LARGE SCALE GENOMIC DNA]</scope>
    <source>
        <strain evidence="2 3">BT552</strain>
    </source>
</reference>
<dbReference type="EMBL" id="JAFEMC010000006">
    <property type="protein sequence ID" value="MBM6578272.1"/>
    <property type="molecule type" value="Genomic_DNA"/>
</dbReference>